<reference evidence="1" key="1">
    <citation type="submission" date="2021-08" db="EMBL/GenBank/DDBJ databases">
        <authorList>
            <person name="Papudeshi B."/>
            <person name="Bashey-Visser F."/>
        </authorList>
    </citation>
    <scope>NUCLEOTIDE SEQUENCE</scope>
    <source>
        <strain evidence="1">MC_266_E_2016</strain>
    </source>
</reference>
<dbReference type="RefSeq" id="WP_274712342.1">
    <property type="nucleotide sequence ID" value="NZ_JAILSO010000024.1"/>
</dbReference>
<organism evidence="1 2">
    <name type="scientific">Xenorhabdus bovienii</name>
    <name type="common">Xenorhabdus nematophila subsp. bovienii</name>
    <dbReference type="NCBI Taxonomy" id="40576"/>
    <lineage>
        <taxon>Bacteria</taxon>
        <taxon>Pseudomonadati</taxon>
        <taxon>Pseudomonadota</taxon>
        <taxon>Gammaproteobacteria</taxon>
        <taxon>Enterobacterales</taxon>
        <taxon>Morganellaceae</taxon>
        <taxon>Xenorhabdus</taxon>
    </lineage>
</organism>
<dbReference type="Proteomes" id="UP001222434">
    <property type="component" value="Unassembled WGS sequence"/>
</dbReference>
<evidence type="ECO:0000313" key="1">
    <source>
        <dbReference type="EMBL" id="MDE1478333.1"/>
    </source>
</evidence>
<dbReference type="EMBL" id="JAILSO010000024">
    <property type="protein sequence ID" value="MDE1478333.1"/>
    <property type="molecule type" value="Genomic_DNA"/>
</dbReference>
<protein>
    <submittedName>
        <fullName evidence="1">Tail fiber assembly protein</fullName>
    </submittedName>
</protein>
<dbReference type="Pfam" id="PF02413">
    <property type="entry name" value="Caudo_TAP"/>
    <property type="match status" value="1"/>
</dbReference>
<evidence type="ECO:0000313" key="2">
    <source>
        <dbReference type="Proteomes" id="UP001222434"/>
    </source>
</evidence>
<reference evidence="1" key="2">
    <citation type="journal article" date="2022" name="J. Evol. Biol.">
        <title>Pre- and post-association barriers to host switching in sympatric mutualists.</title>
        <authorList>
            <person name="Dinges Z.M."/>
            <person name="Phillips R.K."/>
            <person name="Lively C.M."/>
            <person name="Bashey F."/>
        </authorList>
    </citation>
    <scope>NUCLEOTIDE SEQUENCE</scope>
    <source>
        <strain evidence="1">MC_266_E_2016</strain>
    </source>
</reference>
<dbReference type="PANTHER" id="PTHR34413:SF2">
    <property type="entry name" value="PROPHAGE TAIL FIBER ASSEMBLY PROTEIN HOMOLOG TFAE-RELATED"/>
    <property type="match status" value="1"/>
</dbReference>
<dbReference type="AlphaFoldDB" id="A0AAJ1JAB4"/>
<name>A0AAJ1JAB4_XENBV</name>
<comment type="caution">
    <text evidence="1">The sequence shown here is derived from an EMBL/GenBank/DDBJ whole genome shotgun (WGS) entry which is preliminary data.</text>
</comment>
<gene>
    <name evidence="1" type="ORF">KKJ01_08815</name>
</gene>
<dbReference type="PANTHER" id="PTHR34413">
    <property type="entry name" value="PROPHAGE TAIL FIBER ASSEMBLY PROTEIN HOMOLOG TFAE-RELATED-RELATED"/>
    <property type="match status" value="1"/>
</dbReference>
<proteinExistence type="predicted"/>
<dbReference type="InterPro" id="IPR051220">
    <property type="entry name" value="TFA_Chaperone"/>
</dbReference>
<dbReference type="InterPro" id="IPR003458">
    <property type="entry name" value="Phage_T4_Gp38_tail_assem"/>
</dbReference>
<accession>A0AAJ1JAB4</accession>
<sequence>MMVLKEIQKLFTNIRNFKKYEPDDLTFGENVIYLISDDGQDWYECQKKYREDTLKVEYYEDGTIARVSRDASRLCPYNASVIEIEFDGELDIKQYYVSNDKVVRKDAKILAQEAKQETDRIKQALISDAQQRMQTLHTKLVLGRINKTEQQQLNQWLDYIDAIEAVDTSTAPDIQWPEQPQ</sequence>